<evidence type="ECO:0000259" key="5">
    <source>
        <dbReference type="Pfam" id="PF25980"/>
    </source>
</evidence>
<comment type="similarity">
    <text evidence="3">Belongs to the PMEI family.</text>
</comment>
<protein>
    <submittedName>
        <fullName evidence="6">Uncharacterized protein</fullName>
    </submittedName>
</protein>
<dbReference type="SUPFAM" id="SSF101148">
    <property type="entry name" value="Plant invertase/pectin methylesterase inhibitor"/>
    <property type="match status" value="1"/>
</dbReference>
<dbReference type="SMR" id="A0A1D6FNG9"/>
<organism evidence="6">
    <name type="scientific">Zea mays</name>
    <name type="common">Maize</name>
    <dbReference type="NCBI Taxonomy" id="4577"/>
    <lineage>
        <taxon>Eukaryota</taxon>
        <taxon>Viridiplantae</taxon>
        <taxon>Streptophyta</taxon>
        <taxon>Embryophyta</taxon>
        <taxon>Tracheophyta</taxon>
        <taxon>Spermatophyta</taxon>
        <taxon>Magnoliopsida</taxon>
        <taxon>Liliopsida</taxon>
        <taxon>Poales</taxon>
        <taxon>Poaceae</taxon>
        <taxon>PACMAD clade</taxon>
        <taxon>Panicoideae</taxon>
        <taxon>Andropogonodae</taxon>
        <taxon>Andropogoneae</taxon>
        <taxon>Tripsacinae</taxon>
        <taxon>Zea</taxon>
    </lineage>
</organism>
<dbReference type="NCBIfam" id="TIGR01614">
    <property type="entry name" value="PME_inhib"/>
    <property type="match status" value="1"/>
</dbReference>
<dbReference type="FunCoup" id="A0A1D6FNG9">
    <property type="interactions" value="16"/>
</dbReference>
<dbReference type="Gene3D" id="1.20.140.40">
    <property type="entry name" value="Invertase/pectin methylesterase inhibitor family protein"/>
    <property type="match status" value="1"/>
</dbReference>
<dbReference type="FunFam" id="1.20.140.40:FF:000003">
    <property type="entry name" value="Invertase/pectin methylesterase inhibitor family protein"/>
    <property type="match status" value="1"/>
</dbReference>
<keyword evidence="2" id="KW-1015">Disulfide bond</keyword>
<dbReference type="Pfam" id="PF04043">
    <property type="entry name" value="PMEI"/>
    <property type="match status" value="1"/>
</dbReference>
<evidence type="ECO:0000313" key="6">
    <source>
        <dbReference type="EMBL" id="AQK93208.1"/>
    </source>
</evidence>
<evidence type="ECO:0000256" key="3">
    <source>
        <dbReference type="ARBA" id="ARBA00038471"/>
    </source>
</evidence>
<feature type="domain" description="Pectinesterase inhibitor" evidence="4">
    <location>
        <begin position="42"/>
        <end position="171"/>
    </location>
</feature>
<dbReference type="InterPro" id="IPR006501">
    <property type="entry name" value="Pectinesterase_inhib_dom"/>
</dbReference>
<sequence>MGQAYPRLVLLALVALLSAGLFPQALGNGKGKVHGGGAVNPLVAGICSRAPFPEVCTATAGRHASKYPVIDNLAVLNMQVAAFAKRTAQARKHVAVAARTIPPPQAQALRTCDTMYMNTQDAIGAAQRAIAFKDTGTAKIMLQLAVQDFDSCDRPFTHAGVPNPMARHQHKEPHPSIWISKELQRLERLIDRASEKGSNRLVLKGIRQTGS</sequence>
<evidence type="ECO:0000256" key="2">
    <source>
        <dbReference type="ARBA" id="ARBA00023157"/>
    </source>
</evidence>
<name>A0A1D6FNG9_MAIZE</name>
<gene>
    <name evidence="6" type="ORF">ZEAMMB73_Zm00001d009994</name>
</gene>
<proteinExistence type="inferred from homology"/>
<accession>A0A1D6FNG9</accession>
<dbReference type="AlphaFoldDB" id="A0A1D6FNG9"/>
<dbReference type="EMBL" id="CM000784">
    <property type="protein sequence ID" value="AQK93208.1"/>
    <property type="molecule type" value="Genomic_DNA"/>
</dbReference>
<reference evidence="6" key="1">
    <citation type="submission" date="2015-12" db="EMBL/GenBank/DDBJ databases">
        <title>Update maize B73 reference genome by single molecule sequencing technologies.</title>
        <authorList>
            <consortium name="Maize Genome Sequencing Project"/>
            <person name="Ware D."/>
        </authorList>
    </citation>
    <scope>NUCLEOTIDE SEQUENCE</scope>
    <source>
        <tissue evidence="6">Seedling</tissue>
    </source>
</reference>
<evidence type="ECO:0000256" key="1">
    <source>
        <dbReference type="ARBA" id="ARBA00022729"/>
    </source>
</evidence>
<dbReference type="ExpressionAtlas" id="A0A1D6FNG9">
    <property type="expression patterns" value="baseline"/>
</dbReference>
<dbReference type="InterPro" id="IPR058668">
    <property type="entry name" value="NERD_dom"/>
</dbReference>
<feature type="domain" description="NERD" evidence="5">
    <location>
        <begin position="178"/>
        <end position="198"/>
    </location>
</feature>
<evidence type="ECO:0000259" key="4">
    <source>
        <dbReference type="Pfam" id="PF04043"/>
    </source>
</evidence>
<dbReference type="PANTHER" id="PTHR35357:SF19">
    <property type="entry name" value="OS05G0283200 PROTEIN"/>
    <property type="match status" value="1"/>
</dbReference>
<dbReference type="PANTHER" id="PTHR35357">
    <property type="entry name" value="OS02G0537100 PROTEIN"/>
    <property type="match status" value="1"/>
</dbReference>
<dbReference type="CDD" id="cd15800">
    <property type="entry name" value="PMEI-like_2"/>
    <property type="match status" value="1"/>
</dbReference>
<dbReference type="InterPro" id="IPR035513">
    <property type="entry name" value="Invertase/methylesterase_inhib"/>
</dbReference>
<dbReference type="Pfam" id="PF25980">
    <property type="entry name" value="NERD_plant"/>
    <property type="match status" value="1"/>
</dbReference>
<dbReference type="GO" id="GO:0004857">
    <property type="term" value="F:enzyme inhibitor activity"/>
    <property type="evidence" value="ECO:0007669"/>
    <property type="project" value="InterPro"/>
</dbReference>
<dbReference type="InParanoid" id="A0A1D6FNG9"/>
<keyword evidence="1" id="KW-0732">Signal</keyword>